<dbReference type="SUPFAM" id="SSF69304">
    <property type="entry name" value="Tricorn protease N-terminal domain"/>
    <property type="match status" value="1"/>
</dbReference>
<dbReference type="AlphaFoldDB" id="A0A917FCW5"/>
<proteinExistence type="inferred from homology"/>
<reference evidence="3" key="1">
    <citation type="journal article" date="2014" name="Int. J. Syst. Evol. Microbiol.">
        <title>Complete genome sequence of Corynebacterium casei LMG S-19264T (=DSM 44701T), isolated from a smear-ripened cheese.</title>
        <authorList>
            <consortium name="US DOE Joint Genome Institute (JGI-PGF)"/>
            <person name="Walter F."/>
            <person name="Albersmeier A."/>
            <person name="Kalinowski J."/>
            <person name="Ruckert C."/>
        </authorList>
    </citation>
    <scope>NUCLEOTIDE SEQUENCE</scope>
    <source>
        <strain evidence="3">CGMCC 1.16134</strain>
    </source>
</reference>
<dbReference type="PROSITE" id="PS51257">
    <property type="entry name" value="PROKAR_LIPOPROTEIN"/>
    <property type="match status" value="1"/>
</dbReference>
<dbReference type="InterPro" id="IPR011042">
    <property type="entry name" value="6-blade_b-propeller_TolB-like"/>
</dbReference>
<evidence type="ECO:0000313" key="3">
    <source>
        <dbReference type="EMBL" id="GGF66011.1"/>
    </source>
</evidence>
<dbReference type="Gene3D" id="2.120.10.30">
    <property type="entry name" value="TolB, C-terminal domain"/>
    <property type="match status" value="2"/>
</dbReference>
<accession>A0A917FCW5</accession>
<sequence length="370" mass="40585">MKKKLGTRKWVLLSVAALLLLSACSSDETVSKEVIEKSGTRITVMDNQAESVYTRLKLERIDKLEGVRGMDWASEDSIVVSQENKAIPAEIWDGQKHYPQNLYLYDLSSGQQTPLKEGKDNLGGALLSPDKTYVFYKAGYESSGIGYIMNLATGDTVKTGEGEIAMGEGTWSDNTHVLYSEFPPVAGKVVRVDAYGKSEPAMQTEAKYVANVIQSGTKIYFTAEEDSRLIAYDTQTKTSEVLGTGVMWVIPSPDGSRLAVQKRVAPGKVTLFVTDGAGNELSTVYSGFQIFGTNWSPDGSKLAYSTSSENGNENRLFITEVETNEQTPISDEMQASDQLRWSPSGKKLLGTTTVWKGEAYQFITYVITLS</sequence>
<comment type="similarity">
    <text evidence="1">Belongs to the TolB family.</text>
</comment>
<feature type="signal peptide" evidence="2">
    <location>
        <begin position="1"/>
        <end position="27"/>
    </location>
</feature>
<reference evidence="3" key="2">
    <citation type="submission" date="2020-09" db="EMBL/GenBank/DDBJ databases">
        <authorList>
            <person name="Sun Q."/>
            <person name="Zhou Y."/>
        </authorList>
    </citation>
    <scope>NUCLEOTIDE SEQUENCE</scope>
    <source>
        <strain evidence="3">CGMCC 1.16134</strain>
    </source>
</reference>
<name>A0A917FCW5_9BACL</name>
<feature type="chain" id="PRO_5039321387" evidence="2">
    <location>
        <begin position="28"/>
        <end position="370"/>
    </location>
</feature>
<dbReference type="EMBL" id="BMKR01000003">
    <property type="protein sequence ID" value="GGF66011.1"/>
    <property type="molecule type" value="Genomic_DNA"/>
</dbReference>
<dbReference type="InterPro" id="IPR011659">
    <property type="entry name" value="WD40"/>
</dbReference>
<protein>
    <submittedName>
        <fullName evidence="3">Uncharacterized protein</fullName>
    </submittedName>
</protein>
<comment type="caution">
    <text evidence="3">The sequence shown here is derived from an EMBL/GenBank/DDBJ whole genome shotgun (WGS) entry which is preliminary data.</text>
</comment>
<dbReference type="PANTHER" id="PTHR36842">
    <property type="entry name" value="PROTEIN TOLB HOMOLOG"/>
    <property type="match status" value="1"/>
</dbReference>
<evidence type="ECO:0000313" key="4">
    <source>
        <dbReference type="Proteomes" id="UP000637643"/>
    </source>
</evidence>
<dbReference type="RefSeq" id="WP_189022383.1">
    <property type="nucleotide sequence ID" value="NZ_BMKR01000003.1"/>
</dbReference>
<dbReference type="Proteomes" id="UP000637643">
    <property type="component" value="Unassembled WGS sequence"/>
</dbReference>
<dbReference type="Pfam" id="PF07676">
    <property type="entry name" value="PD40"/>
    <property type="match status" value="1"/>
</dbReference>
<evidence type="ECO:0000256" key="2">
    <source>
        <dbReference type="SAM" id="SignalP"/>
    </source>
</evidence>
<organism evidence="3 4">
    <name type="scientific">Paenibacillus albidus</name>
    <dbReference type="NCBI Taxonomy" id="2041023"/>
    <lineage>
        <taxon>Bacteria</taxon>
        <taxon>Bacillati</taxon>
        <taxon>Bacillota</taxon>
        <taxon>Bacilli</taxon>
        <taxon>Bacillales</taxon>
        <taxon>Paenibacillaceae</taxon>
        <taxon>Paenibacillus</taxon>
    </lineage>
</organism>
<dbReference type="PANTHER" id="PTHR36842:SF1">
    <property type="entry name" value="PROTEIN TOLB"/>
    <property type="match status" value="1"/>
</dbReference>
<keyword evidence="4" id="KW-1185">Reference proteome</keyword>
<gene>
    <name evidence="3" type="ORF">GCM10010912_08830</name>
</gene>
<evidence type="ECO:0000256" key="1">
    <source>
        <dbReference type="ARBA" id="ARBA00009820"/>
    </source>
</evidence>
<keyword evidence="2" id="KW-0732">Signal</keyword>